<proteinExistence type="predicted"/>
<sequence length="109" mass="12944">MPCTLFDAHYYVRLTQYRSKKQQPQSQRLYNPLLPTTPIVNLNENQSNGYKHFNYPKPSLHPKQRITLSSSRYKYFPLHDSNRISLTHSLYLHSLLPLPELEVLFPILF</sequence>
<evidence type="ECO:0000313" key="2">
    <source>
        <dbReference type="Proteomes" id="UP001372338"/>
    </source>
</evidence>
<dbReference type="AlphaFoldDB" id="A0AAN9ESV3"/>
<gene>
    <name evidence="1" type="ORF">RIF29_28275</name>
</gene>
<name>A0AAN9ESV3_CROPI</name>
<dbReference type="Proteomes" id="UP001372338">
    <property type="component" value="Unassembled WGS sequence"/>
</dbReference>
<evidence type="ECO:0000313" key="1">
    <source>
        <dbReference type="EMBL" id="KAK7261950.1"/>
    </source>
</evidence>
<keyword evidence="2" id="KW-1185">Reference proteome</keyword>
<comment type="caution">
    <text evidence="1">The sequence shown here is derived from an EMBL/GenBank/DDBJ whole genome shotgun (WGS) entry which is preliminary data.</text>
</comment>
<dbReference type="EMBL" id="JAYWIO010000005">
    <property type="protein sequence ID" value="KAK7261950.1"/>
    <property type="molecule type" value="Genomic_DNA"/>
</dbReference>
<protein>
    <submittedName>
        <fullName evidence="1">Uncharacterized protein</fullName>
    </submittedName>
</protein>
<reference evidence="1 2" key="1">
    <citation type="submission" date="2024-01" db="EMBL/GenBank/DDBJ databases">
        <title>The genomes of 5 underutilized Papilionoideae crops provide insights into root nodulation and disease resistanc.</title>
        <authorList>
            <person name="Yuan L."/>
        </authorList>
    </citation>
    <scope>NUCLEOTIDE SEQUENCE [LARGE SCALE GENOMIC DNA]</scope>
    <source>
        <strain evidence="1">ZHUSHIDOU_FW_LH</strain>
        <tissue evidence="1">Leaf</tissue>
    </source>
</reference>
<organism evidence="1 2">
    <name type="scientific">Crotalaria pallida</name>
    <name type="common">Smooth rattlebox</name>
    <name type="synonym">Crotalaria striata</name>
    <dbReference type="NCBI Taxonomy" id="3830"/>
    <lineage>
        <taxon>Eukaryota</taxon>
        <taxon>Viridiplantae</taxon>
        <taxon>Streptophyta</taxon>
        <taxon>Embryophyta</taxon>
        <taxon>Tracheophyta</taxon>
        <taxon>Spermatophyta</taxon>
        <taxon>Magnoliopsida</taxon>
        <taxon>eudicotyledons</taxon>
        <taxon>Gunneridae</taxon>
        <taxon>Pentapetalae</taxon>
        <taxon>rosids</taxon>
        <taxon>fabids</taxon>
        <taxon>Fabales</taxon>
        <taxon>Fabaceae</taxon>
        <taxon>Papilionoideae</taxon>
        <taxon>50 kb inversion clade</taxon>
        <taxon>genistoids sensu lato</taxon>
        <taxon>core genistoids</taxon>
        <taxon>Crotalarieae</taxon>
        <taxon>Crotalaria</taxon>
    </lineage>
</organism>
<accession>A0AAN9ESV3</accession>